<organism evidence="1 2">
    <name type="scientific">Serratia liquefaciens</name>
    <dbReference type="NCBI Taxonomy" id="614"/>
    <lineage>
        <taxon>Bacteria</taxon>
        <taxon>Pseudomonadati</taxon>
        <taxon>Pseudomonadota</taxon>
        <taxon>Gammaproteobacteria</taxon>
        <taxon>Enterobacterales</taxon>
        <taxon>Yersiniaceae</taxon>
        <taxon>Serratia</taxon>
    </lineage>
</organism>
<dbReference type="EMBL" id="CP033893">
    <property type="protein sequence ID" value="QDL33840.1"/>
    <property type="molecule type" value="Genomic_DNA"/>
</dbReference>
<proteinExistence type="predicted"/>
<dbReference type="RefSeq" id="WP_142815907.1">
    <property type="nucleotide sequence ID" value="NZ_CP033893.1"/>
</dbReference>
<evidence type="ECO:0000313" key="2">
    <source>
        <dbReference type="Proteomes" id="UP000317572"/>
    </source>
</evidence>
<accession>A0A515D0F4</accession>
<gene>
    <name evidence="1" type="ORF">EGO53_19475</name>
</gene>
<name>A0A515D0F4_SERLI</name>
<dbReference type="AlphaFoldDB" id="A0A515D0F4"/>
<reference evidence="1 2" key="1">
    <citation type="submission" date="2018-11" db="EMBL/GenBank/DDBJ databases">
        <title>The first complete genome of Serratia liquefaciens isolated from metalophyte plant revel distinctness adaptive mechanisms in an extreme habitat.</title>
        <authorList>
            <person name="Caneschi W.L."/>
            <person name="Sanchez A.B."/>
            <person name="Felestrino E.B."/>
            <person name="Assis R.A.B."/>
            <person name="Lemes C.G.C."/>
            <person name="Cordeiro I.F."/>
            <person name="Fonseca N.P."/>
            <person name="Villa M."/>
            <person name="Vieira I.T."/>
            <person name="Moraes L.A."/>
            <person name="Kamino L.H.Y."/>
            <person name="do Carmo F."/>
            <person name="Garcia C.M."/>
            <person name="Almeida N.F."/>
            <person name="Silva R.S."/>
            <person name="Ferro J.A."/>
            <person name="Ferro M.I.T."/>
            <person name="Varani A.M."/>
            <person name="Ferreira R.M."/>
            <person name="dos Santos V.L."/>
            <person name="Silva U.C."/>
            <person name="Setubal J.C."/>
            <person name="Moreira L.M."/>
        </authorList>
    </citation>
    <scope>NUCLEOTIDE SEQUENCE [LARGE SCALE GENOMIC DNA]</scope>
    <source>
        <strain evidence="1 2">FG3</strain>
    </source>
</reference>
<dbReference type="Proteomes" id="UP000317572">
    <property type="component" value="Chromosome"/>
</dbReference>
<sequence>MQVDFTLNTRQWQALQKELKAAELPPAKRRRLLWRILKLGVMVAARRHQKRQENADGIKWPARQNGFPGKMMSQLPKMMAISELPARESAQIYLKGKKRVPPGVVGQIQQTGFTTQMTAAKAARASQRNGDGATLRQAKRLHDLGYTEFPVSAPRKPAVSEIMSSLSKQKAGAIIRSLEGRRAKASWTITLPGREWLAVSDDEFNKILARQMQAINFGWKVRAQDVKGKAKK</sequence>
<protein>
    <recommendedName>
        <fullName evidence="3">Phage protein</fullName>
    </recommendedName>
</protein>
<evidence type="ECO:0008006" key="3">
    <source>
        <dbReference type="Google" id="ProtNLM"/>
    </source>
</evidence>
<evidence type="ECO:0000313" key="1">
    <source>
        <dbReference type="EMBL" id="QDL33840.1"/>
    </source>
</evidence>